<evidence type="ECO:0000259" key="2">
    <source>
        <dbReference type="Pfam" id="PF01266"/>
    </source>
</evidence>
<reference evidence="3 4" key="1">
    <citation type="submission" date="2020-08" db="EMBL/GenBank/DDBJ databases">
        <title>Functional genomics of gut bacteria from endangered species of beetles.</title>
        <authorList>
            <person name="Carlos-Shanley C."/>
        </authorList>
    </citation>
    <scope>NUCLEOTIDE SEQUENCE [LARGE SCALE GENOMIC DNA]</scope>
    <source>
        <strain evidence="3 4">S00192</strain>
    </source>
</reference>
<accession>A0A7W9L551</accession>
<evidence type="ECO:0000313" key="4">
    <source>
        <dbReference type="Proteomes" id="UP000556201"/>
    </source>
</evidence>
<evidence type="ECO:0000256" key="1">
    <source>
        <dbReference type="ARBA" id="ARBA00023002"/>
    </source>
</evidence>
<dbReference type="GO" id="GO:0043799">
    <property type="term" value="F:glycine oxidase activity"/>
    <property type="evidence" value="ECO:0007669"/>
    <property type="project" value="UniProtKB-EC"/>
</dbReference>
<protein>
    <submittedName>
        <fullName evidence="3">Glycine oxidase</fullName>
        <ecNumber evidence="3">1.4.3.19</ecNumber>
    </submittedName>
</protein>
<dbReference type="InterPro" id="IPR006076">
    <property type="entry name" value="FAD-dep_OxRdtase"/>
</dbReference>
<comment type="caution">
    <text evidence="3">The sequence shown here is derived from an EMBL/GenBank/DDBJ whole genome shotgun (WGS) entry which is preliminary data.</text>
</comment>
<dbReference type="EC" id="1.4.3.19" evidence="3"/>
<dbReference type="SUPFAM" id="SSF54373">
    <property type="entry name" value="FAD-linked reductases, C-terminal domain"/>
    <property type="match status" value="1"/>
</dbReference>
<dbReference type="PANTHER" id="PTHR13847">
    <property type="entry name" value="SARCOSINE DEHYDROGENASE-RELATED"/>
    <property type="match status" value="1"/>
</dbReference>
<dbReference type="SUPFAM" id="SSF51905">
    <property type="entry name" value="FAD/NAD(P)-binding domain"/>
    <property type="match status" value="1"/>
</dbReference>
<dbReference type="EMBL" id="JACHLJ010000001">
    <property type="protein sequence ID" value="MBB5770995.1"/>
    <property type="molecule type" value="Genomic_DNA"/>
</dbReference>
<sequence length="337" mass="34842">MTSSSPIVIVGAGVLGLCTAFELHRLGRAVLVVDPGEVNASLVAAGMIAPAMESAIDDVSPERARLFRAGRDLWSEFATAAGIALARRPAEWRGGDVGAMEARLRALGFDAWREGDSVKTEEDYQVDPAQALAALRQALGEAVVAGTVTKIARTDGGWRLEVGDQWRDAEAVVLATGAGDAIAGLSETARRLIADIEPIGGQIGVAAGHLVDHVVRGPGAYVAPMASGAVIGATMEPGRRDTAPDAEASERLTQAAWAALGRSPEPLAIEWRVGIRGATGDGLPLAGPAPGEEGLYLALAPRRNGWLLGPLVGEVVADAIEGRTASPHARALDPGRF</sequence>
<dbReference type="RefSeq" id="WP_311770026.1">
    <property type="nucleotide sequence ID" value="NZ_JACHLJ010000001.1"/>
</dbReference>
<organism evidence="3 4">
    <name type="scientific">Brevundimonas vesicularis</name>
    <name type="common">Pseudomonas vesicularis</name>
    <dbReference type="NCBI Taxonomy" id="41276"/>
    <lineage>
        <taxon>Bacteria</taxon>
        <taxon>Pseudomonadati</taxon>
        <taxon>Pseudomonadota</taxon>
        <taxon>Alphaproteobacteria</taxon>
        <taxon>Caulobacterales</taxon>
        <taxon>Caulobacteraceae</taxon>
        <taxon>Brevundimonas</taxon>
    </lineage>
</organism>
<dbReference type="Gene3D" id="3.50.50.60">
    <property type="entry name" value="FAD/NAD(P)-binding domain"/>
    <property type="match status" value="2"/>
</dbReference>
<feature type="domain" description="FAD dependent oxidoreductase" evidence="2">
    <location>
        <begin position="7"/>
        <end position="318"/>
    </location>
</feature>
<dbReference type="GO" id="GO:0005737">
    <property type="term" value="C:cytoplasm"/>
    <property type="evidence" value="ECO:0007669"/>
    <property type="project" value="TreeGrafter"/>
</dbReference>
<dbReference type="Gene3D" id="3.30.9.10">
    <property type="entry name" value="D-Amino Acid Oxidase, subunit A, domain 2"/>
    <property type="match status" value="1"/>
</dbReference>
<gene>
    <name evidence="3" type="ORF">HNP47_000964</name>
</gene>
<dbReference type="InterPro" id="IPR036188">
    <property type="entry name" value="FAD/NAD-bd_sf"/>
</dbReference>
<proteinExistence type="predicted"/>
<dbReference type="Pfam" id="PF01266">
    <property type="entry name" value="DAO"/>
    <property type="match status" value="1"/>
</dbReference>
<dbReference type="PRINTS" id="PR00368">
    <property type="entry name" value="FADPNR"/>
</dbReference>
<dbReference type="Proteomes" id="UP000556201">
    <property type="component" value="Unassembled WGS sequence"/>
</dbReference>
<dbReference type="PANTHER" id="PTHR13847:SF289">
    <property type="entry name" value="GLYCINE OXIDASE"/>
    <property type="match status" value="1"/>
</dbReference>
<dbReference type="AlphaFoldDB" id="A0A7W9L551"/>
<keyword evidence="1 3" id="KW-0560">Oxidoreductase</keyword>
<name>A0A7W9L551_BREVE</name>
<evidence type="ECO:0000313" key="3">
    <source>
        <dbReference type="EMBL" id="MBB5770995.1"/>
    </source>
</evidence>